<gene>
    <name evidence="2" type="ORF">ACIPEN_02330</name>
</gene>
<name>A0ABW8ETK9_9BURK</name>
<dbReference type="RefSeq" id="WP_402698162.1">
    <property type="nucleotide sequence ID" value="NZ_JBIUZV010000001.1"/>
</dbReference>
<feature type="compositionally biased region" description="Polar residues" evidence="1">
    <location>
        <begin position="312"/>
        <end position="327"/>
    </location>
</feature>
<sequence length="445" mass="49106">MPPNTFPGNSGIPPGLHPQDYQEHLPQASAERQTHGFSATEQIKNQFRQLGYAFNTPQQGPMDTLAHIMNQKLGNEKMGAERTPEMQQHLNELFGMIKRGMDGHYADVAGNLRGMERRMQDPAHGRSSSMPWRPVPPRPQEFTENQAPLLPPRNNHAGSSGHPAGFRFDALSPDEQMECMRLDQANVKKTGQNAKANTQYKNSSQAWRRNHHLQEPDQHDDADERIDEDHPYQDSDVQSLESHPLYSPSRRNSVDEPGDVVGEDIYGVSDDESDDGGKRPQLPPRHTAVEAHDEAPNAADSRPGLPPRRASETTMPMSQVMQPTESLSDFPPPPRRMLQATVTTPPGFRSDLPPRPMASARPEPPISNNGKERQLPPRQAQTPSSAPGATGVIKRKAAPQVQASAQSSPPPTIPAHVNDWVVNEASDKEAELLFLALASRLGRAV</sequence>
<reference evidence="2 3" key="1">
    <citation type="submission" date="2024-10" db="EMBL/GenBank/DDBJ databases">
        <title>The Natural Products Discovery Center: Release of the First 8490 Sequenced Strains for Exploring Actinobacteria Biosynthetic Diversity.</title>
        <authorList>
            <person name="Kalkreuter E."/>
            <person name="Kautsar S.A."/>
            <person name="Yang D."/>
            <person name="Bader C.D."/>
            <person name="Teijaro C.N."/>
            <person name="Fluegel L."/>
            <person name="Davis C.M."/>
            <person name="Simpson J.R."/>
            <person name="Lauterbach L."/>
            <person name="Steele A.D."/>
            <person name="Gui C."/>
            <person name="Meng S."/>
            <person name="Li G."/>
            <person name="Viehrig K."/>
            <person name="Ye F."/>
            <person name="Su P."/>
            <person name="Kiefer A.F."/>
            <person name="Nichols A."/>
            <person name="Cepeda A.J."/>
            <person name="Yan W."/>
            <person name="Fan B."/>
            <person name="Jiang Y."/>
            <person name="Adhikari A."/>
            <person name="Zheng C.-J."/>
            <person name="Schuster L."/>
            <person name="Cowan T.M."/>
            <person name="Smanski M.J."/>
            <person name="Chevrette M.G."/>
            <person name="De Carvalho L.P.S."/>
            <person name="Shen B."/>
        </authorList>
    </citation>
    <scope>NUCLEOTIDE SEQUENCE [LARGE SCALE GENOMIC DNA]</scope>
    <source>
        <strain evidence="2 3">NPDC087045</strain>
    </source>
</reference>
<feature type="compositionally biased region" description="Low complexity" evidence="1">
    <location>
        <begin position="398"/>
        <end position="407"/>
    </location>
</feature>
<feature type="region of interest" description="Disordered" evidence="1">
    <location>
        <begin position="1"/>
        <end position="21"/>
    </location>
</feature>
<feature type="compositionally biased region" description="Polar residues" evidence="1">
    <location>
        <begin position="189"/>
        <end position="207"/>
    </location>
</feature>
<evidence type="ECO:0000256" key="1">
    <source>
        <dbReference type="SAM" id="MobiDB-lite"/>
    </source>
</evidence>
<feature type="region of interest" description="Disordered" evidence="1">
    <location>
        <begin position="120"/>
        <end position="169"/>
    </location>
</feature>
<accession>A0ABW8ETK9</accession>
<comment type="caution">
    <text evidence="2">The sequence shown here is derived from an EMBL/GenBank/DDBJ whole genome shotgun (WGS) entry which is preliminary data.</text>
</comment>
<dbReference type="Proteomes" id="UP001617427">
    <property type="component" value="Unassembled WGS sequence"/>
</dbReference>
<organism evidence="2 3">
    <name type="scientific">Herbaspirillum chlorophenolicum</name>
    <dbReference type="NCBI Taxonomy" id="211589"/>
    <lineage>
        <taxon>Bacteria</taxon>
        <taxon>Pseudomonadati</taxon>
        <taxon>Pseudomonadota</taxon>
        <taxon>Betaproteobacteria</taxon>
        <taxon>Burkholderiales</taxon>
        <taxon>Oxalobacteraceae</taxon>
        <taxon>Herbaspirillum</taxon>
    </lineage>
</organism>
<dbReference type="EMBL" id="JBIUZV010000001">
    <property type="protein sequence ID" value="MFJ3044644.1"/>
    <property type="molecule type" value="Genomic_DNA"/>
</dbReference>
<proteinExistence type="predicted"/>
<protein>
    <submittedName>
        <fullName evidence="2">Uncharacterized protein</fullName>
    </submittedName>
</protein>
<feature type="region of interest" description="Disordered" evidence="1">
    <location>
        <begin position="189"/>
        <end position="415"/>
    </location>
</feature>
<evidence type="ECO:0000313" key="2">
    <source>
        <dbReference type="EMBL" id="MFJ3044644.1"/>
    </source>
</evidence>
<keyword evidence="3" id="KW-1185">Reference proteome</keyword>
<evidence type="ECO:0000313" key="3">
    <source>
        <dbReference type="Proteomes" id="UP001617427"/>
    </source>
</evidence>